<dbReference type="InterPro" id="IPR024185">
    <property type="entry name" value="FTHF_cligase-like_sf"/>
</dbReference>
<dbReference type="STRING" id="1447782.SAMN05444417_1391"/>
<evidence type="ECO:0000313" key="7">
    <source>
        <dbReference type="Proteomes" id="UP000184292"/>
    </source>
</evidence>
<feature type="binding site" evidence="4">
    <location>
        <begin position="8"/>
        <end position="12"/>
    </location>
    <ligand>
        <name>ATP</name>
        <dbReference type="ChEBI" id="CHEBI:30616"/>
    </ligand>
</feature>
<dbReference type="OrthoDB" id="9801938at2"/>
<dbReference type="InterPro" id="IPR037171">
    <property type="entry name" value="NagB/RpiA_transferase-like"/>
</dbReference>
<dbReference type="Proteomes" id="UP000184292">
    <property type="component" value="Unassembled WGS sequence"/>
</dbReference>
<dbReference type="GO" id="GO:0009396">
    <property type="term" value="P:folic acid-containing compound biosynthetic process"/>
    <property type="evidence" value="ECO:0007669"/>
    <property type="project" value="TreeGrafter"/>
</dbReference>
<dbReference type="InterPro" id="IPR002698">
    <property type="entry name" value="FTHF_cligase"/>
</dbReference>
<dbReference type="GO" id="GO:0030272">
    <property type="term" value="F:5-formyltetrahydrofolate cyclo-ligase activity"/>
    <property type="evidence" value="ECO:0007669"/>
    <property type="project" value="UniProtKB-EC"/>
</dbReference>
<dbReference type="PANTHER" id="PTHR23407:SF1">
    <property type="entry name" value="5-FORMYLTETRAHYDROFOLATE CYCLO-LIGASE"/>
    <property type="match status" value="1"/>
</dbReference>
<reference evidence="6 7" key="1">
    <citation type="submission" date="2016-11" db="EMBL/GenBank/DDBJ databases">
        <authorList>
            <person name="Jaros S."/>
            <person name="Januszkiewicz K."/>
            <person name="Wedrychowicz H."/>
        </authorList>
    </citation>
    <scope>NUCLEOTIDE SEQUENCE [LARGE SCALE GENOMIC DNA]</scope>
    <source>
        <strain evidence="6 7">DSM 100565</strain>
    </source>
</reference>
<keyword evidence="7" id="KW-1185">Reference proteome</keyword>
<dbReference type="PIRSF" id="PIRSF006806">
    <property type="entry name" value="FTHF_cligase"/>
    <property type="match status" value="1"/>
</dbReference>
<dbReference type="Gene3D" id="3.40.50.10420">
    <property type="entry name" value="NagB/RpiA/CoA transferase-like"/>
    <property type="match status" value="1"/>
</dbReference>
<dbReference type="GO" id="GO:0005524">
    <property type="term" value="F:ATP binding"/>
    <property type="evidence" value="ECO:0007669"/>
    <property type="project" value="UniProtKB-KW"/>
</dbReference>
<gene>
    <name evidence="6" type="ORF">SAMN05444417_1391</name>
</gene>
<dbReference type="PANTHER" id="PTHR23407">
    <property type="entry name" value="ATPASE INHIBITOR/5-FORMYLTETRAHYDROFOLATE CYCLO-LIGASE"/>
    <property type="match status" value="1"/>
</dbReference>
<dbReference type="GO" id="GO:0035999">
    <property type="term" value="P:tetrahydrofolate interconversion"/>
    <property type="evidence" value="ECO:0007669"/>
    <property type="project" value="TreeGrafter"/>
</dbReference>
<keyword evidence="2 4" id="KW-0547">Nucleotide-binding</keyword>
<evidence type="ECO:0000256" key="1">
    <source>
        <dbReference type="ARBA" id="ARBA00010638"/>
    </source>
</evidence>
<evidence type="ECO:0000256" key="2">
    <source>
        <dbReference type="ARBA" id="ARBA00022741"/>
    </source>
</evidence>
<evidence type="ECO:0000313" key="6">
    <source>
        <dbReference type="EMBL" id="SHI65083.1"/>
    </source>
</evidence>
<evidence type="ECO:0000256" key="3">
    <source>
        <dbReference type="ARBA" id="ARBA00022840"/>
    </source>
</evidence>
<evidence type="ECO:0000256" key="5">
    <source>
        <dbReference type="RuleBase" id="RU361279"/>
    </source>
</evidence>
<keyword evidence="6" id="KW-0436">Ligase</keyword>
<dbReference type="NCBIfam" id="TIGR02727">
    <property type="entry name" value="MTHFS_bact"/>
    <property type="match status" value="1"/>
</dbReference>
<accession>A0A1M6CW21</accession>
<feature type="binding site" evidence="4">
    <location>
        <position position="50"/>
    </location>
    <ligand>
        <name>substrate</name>
    </ligand>
</feature>
<keyword evidence="3 4" id="KW-0067">ATP-binding</keyword>
<comment type="cofactor">
    <cofactor evidence="5">
        <name>Mg(2+)</name>
        <dbReference type="ChEBI" id="CHEBI:18420"/>
    </cofactor>
</comment>
<dbReference type="EMBL" id="FQYO01000002">
    <property type="protein sequence ID" value="SHI65083.1"/>
    <property type="molecule type" value="Genomic_DNA"/>
</dbReference>
<sequence length="189" mass="20313">MSAEAEAKAVLRRDALLRRKAAHAARPEDWCGMLRGVLSAHRGRPLAGYMAIRSEIDPRPAMVGAAAYGPVCVPVIDGPEQPLRFRAWHPDAAMIPGTFGAHTPQDGDWLEPEVLIVPLVAFDRLGGRLGYGGGFYDRTLQALRRRGPVVAIGFAYAAQEVAALPQEATDEPLDLVVTEAGVVDLPGRD</sequence>
<feature type="binding site" evidence="4">
    <location>
        <begin position="128"/>
        <end position="136"/>
    </location>
    <ligand>
        <name>ATP</name>
        <dbReference type="ChEBI" id="CHEBI:30616"/>
    </ligand>
</feature>
<comment type="catalytic activity">
    <reaction evidence="5">
        <text>(6S)-5-formyl-5,6,7,8-tetrahydrofolate + ATP = (6R)-5,10-methenyltetrahydrofolate + ADP + phosphate</text>
        <dbReference type="Rhea" id="RHEA:10488"/>
        <dbReference type="ChEBI" id="CHEBI:30616"/>
        <dbReference type="ChEBI" id="CHEBI:43474"/>
        <dbReference type="ChEBI" id="CHEBI:57455"/>
        <dbReference type="ChEBI" id="CHEBI:57457"/>
        <dbReference type="ChEBI" id="CHEBI:456216"/>
        <dbReference type="EC" id="6.3.3.2"/>
    </reaction>
</comment>
<dbReference type="EC" id="6.3.3.2" evidence="5"/>
<keyword evidence="5" id="KW-0479">Metal-binding</keyword>
<evidence type="ECO:0000256" key="4">
    <source>
        <dbReference type="PIRSR" id="PIRSR006806-1"/>
    </source>
</evidence>
<dbReference type="AlphaFoldDB" id="A0A1M6CW21"/>
<dbReference type="Pfam" id="PF01812">
    <property type="entry name" value="5-FTHF_cyc-lig"/>
    <property type="match status" value="1"/>
</dbReference>
<comment type="similarity">
    <text evidence="1 5">Belongs to the 5-formyltetrahydrofolate cyclo-ligase family.</text>
</comment>
<keyword evidence="5" id="KW-0460">Magnesium</keyword>
<organism evidence="6 7">
    <name type="scientific">Wenxinia saemankumensis</name>
    <dbReference type="NCBI Taxonomy" id="1447782"/>
    <lineage>
        <taxon>Bacteria</taxon>
        <taxon>Pseudomonadati</taxon>
        <taxon>Pseudomonadota</taxon>
        <taxon>Alphaproteobacteria</taxon>
        <taxon>Rhodobacterales</taxon>
        <taxon>Roseobacteraceae</taxon>
        <taxon>Wenxinia</taxon>
    </lineage>
</organism>
<dbReference type="GO" id="GO:0046872">
    <property type="term" value="F:metal ion binding"/>
    <property type="evidence" value="ECO:0007669"/>
    <property type="project" value="UniProtKB-KW"/>
</dbReference>
<dbReference type="SUPFAM" id="SSF100950">
    <property type="entry name" value="NagB/RpiA/CoA transferase-like"/>
    <property type="match status" value="1"/>
</dbReference>
<protein>
    <recommendedName>
        <fullName evidence="5">5-formyltetrahydrofolate cyclo-ligase</fullName>
        <ecNumber evidence="5">6.3.3.2</ecNumber>
    </recommendedName>
</protein>
<dbReference type="RefSeq" id="WP_073327286.1">
    <property type="nucleotide sequence ID" value="NZ_FQYO01000002.1"/>
</dbReference>
<feature type="binding site" evidence="4">
    <location>
        <position position="55"/>
    </location>
    <ligand>
        <name>substrate</name>
    </ligand>
</feature>
<proteinExistence type="inferred from homology"/>
<name>A0A1M6CW21_9RHOB</name>